<dbReference type="AlphaFoldDB" id="S5XYF8"/>
<dbReference type="SUPFAM" id="SSF53448">
    <property type="entry name" value="Nucleotide-diphospho-sugar transferases"/>
    <property type="match status" value="1"/>
</dbReference>
<keyword evidence="3 5" id="KW-0808">Transferase</keyword>
<evidence type="ECO:0000313" key="6">
    <source>
        <dbReference type="Proteomes" id="UP000015480"/>
    </source>
</evidence>
<dbReference type="InterPro" id="IPR001173">
    <property type="entry name" value="Glyco_trans_2-like"/>
</dbReference>
<reference evidence="5 6" key="1">
    <citation type="journal article" date="2014" name="BMC Genomics">
        <title>Architecture and functions of a multipartite genome of the methylotrophic bacterium Paracoccus aminophilus JCM 7686, containing primary and secondary chromids.</title>
        <authorList>
            <person name="Dziewit L."/>
            <person name="Czarnecki J."/>
            <person name="Wibberg D."/>
            <person name="Radlinska M."/>
            <person name="Mrozek P."/>
            <person name="Szymczak M."/>
            <person name="Schluter A."/>
            <person name="Puhler A."/>
            <person name="Bartosik D."/>
        </authorList>
    </citation>
    <scope>NUCLEOTIDE SEQUENCE [LARGE SCALE GENOMIC DNA]</scope>
    <source>
        <strain evidence="5">JCM 7686</strain>
    </source>
</reference>
<dbReference type="eggNOG" id="COG1216">
    <property type="taxonomic scope" value="Bacteria"/>
</dbReference>
<dbReference type="GO" id="GO:0016757">
    <property type="term" value="F:glycosyltransferase activity"/>
    <property type="evidence" value="ECO:0007669"/>
    <property type="project" value="UniProtKB-KW"/>
</dbReference>
<dbReference type="Proteomes" id="UP000015480">
    <property type="component" value="Chromosome"/>
</dbReference>
<dbReference type="InterPro" id="IPR029044">
    <property type="entry name" value="Nucleotide-diphossugar_trans"/>
</dbReference>
<organism evidence="5 6">
    <name type="scientific">Paracoccus aminophilus JCM 7686</name>
    <dbReference type="NCBI Taxonomy" id="1367847"/>
    <lineage>
        <taxon>Bacteria</taxon>
        <taxon>Pseudomonadati</taxon>
        <taxon>Pseudomonadota</taxon>
        <taxon>Alphaproteobacteria</taxon>
        <taxon>Rhodobacterales</taxon>
        <taxon>Paracoccaceae</taxon>
        <taxon>Paracoccus</taxon>
    </lineage>
</organism>
<evidence type="ECO:0000256" key="3">
    <source>
        <dbReference type="ARBA" id="ARBA00022679"/>
    </source>
</evidence>
<dbReference type="KEGG" id="pami:JCM7686_1369"/>
<evidence type="ECO:0000256" key="2">
    <source>
        <dbReference type="ARBA" id="ARBA00022676"/>
    </source>
</evidence>
<name>S5XYF8_PARAH</name>
<dbReference type="STRING" id="1367847.JCM7686_1369"/>
<keyword evidence="6" id="KW-1185">Reference proteome</keyword>
<feature type="domain" description="Glycosyltransferase 2-like" evidence="4">
    <location>
        <begin position="23"/>
        <end position="151"/>
    </location>
</feature>
<dbReference type="HOGENOM" id="CLU_077345_0_0_5"/>
<dbReference type="PANTHER" id="PTHR43179">
    <property type="entry name" value="RHAMNOSYLTRANSFERASE WBBL"/>
    <property type="match status" value="1"/>
</dbReference>
<proteinExistence type="inferred from homology"/>
<evidence type="ECO:0000256" key="1">
    <source>
        <dbReference type="ARBA" id="ARBA00006739"/>
    </source>
</evidence>
<dbReference type="CDD" id="cd00761">
    <property type="entry name" value="Glyco_tranf_GTA_type"/>
    <property type="match status" value="1"/>
</dbReference>
<dbReference type="PATRIC" id="fig|1367847.3.peg.1340"/>
<evidence type="ECO:0000259" key="4">
    <source>
        <dbReference type="Pfam" id="PF00535"/>
    </source>
</evidence>
<sequence>MSVFSQDMSARSPTDGGISVEICIPIYRDDPSALIAQLSRLRGADEAMLRIYDDGSADPALTARIEQALRAFPGQTALMTVPQNLGRAAARNALMAAAHSDWLLFLDGDMRIDREDFLRVYQQAARAEGRPCCIVGGFGVDRLAVTRATRLHALQSVRSECLDAARRRADPGRYVFTANIFFHRQLCRDVPFNNRFSGWGWEDVDWGLSVADHYPIRHIDNPAVHLGLDEDAALLGKYEGSGGNFLLMLDEHPDSVRRMPVYRMARALSRLPFRRSLTWAMRRAVLSGRPVLPARLRLVALKLFRVSVYAQALHARDH</sequence>
<comment type="similarity">
    <text evidence="1">Belongs to the glycosyltransferase 2 family.</text>
</comment>
<gene>
    <name evidence="5" type="ORF">JCM7686_1369</name>
</gene>
<accession>S5XYF8</accession>
<evidence type="ECO:0000313" key="5">
    <source>
        <dbReference type="EMBL" id="AGT08470.1"/>
    </source>
</evidence>
<dbReference type="Pfam" id="PF00535">
    <property type="entry name" value="Glycos_transf_2"/>
    <property type="match status" value="1"/>
</dbReference>
<dbReference type="PANTHER" id="PTHR43179:SF12">
    <property type="entry name" value="GALACTOFURANOSYLTRANSFERASE GLFT2"/>
    <property type="match status" value="1"/>
</dbReference>
<protein>
    <submittedName>
        <fullName evidence="5">Glycosyl transferase family 2</fullName>
    </submittedName>
</protein>
<dbReference type="Gene3D" id="3.90.550.10">
    <property type="entry name" value="Spore Coat Polysaccharide Biosynthesis Protein SpsA, Chain A"/>
    <property type="match status" value="1"/>
</dbReference>
<dbReference type="EMBL" id="CP006650">
    <property type="protein sequence ID" value="AGT08470.1"/>
    <property type="molecule type" value="Genomic_DNA"/>
</dbReference>
<keyword evidence="2" id="KW-0328">Glycosyltransferase</keyword>